<dbReference type="EMBL" id="BAAATD010000019">
    <property type="protein sequence ID" value="GAA2635457.1"/>
    <property type="molecule type" value="Genomic_DNA"/>
</dbReference>
<proteinExistence type="predicted"/>
<reference evidence="1 2" key="1">
    <citation type="journal article" date="2019" name="Int. J. Syst. Evol. Microbiol.">
        <title>The Global Catalogue of Microorganisms (GCM) 10K type strain sequencing project: providing services to taxonomists for standard genome sequencing and annotation.</title>
        <authorList>
            <consortium name="The Broad Institute Genomics Platform"/>
            <consortium name="The Broad Institute Genome Sequencing Center for Infectious Disease"/>
            <person name="Wu L."/>
            <person name="Ma J."/>
        </authorList>
    </citation>
    <scope>NUCLEOTIDE SEQUENCE [LARGE SCALE GENOMIC DNA]</scope>
    <source>
        <strain evidence="1 2">JCM 6833</strain>
    </source>
</reference>
<evidence type="ECO:0000313" key="2">
    <source>
        <dbReference type="Proteomes" id="UP001501509"/>
    </source>
</evidence>
<evidence type="ECO:0000313" key="1">
    <source>
        <dbReference type="EMBL" id="GAA2635457.1"/>
    </source>
</evidence>
<dbReference type="Proteomes" id="UP001501509">
    <property type="component" value="Unassembled WGS sequence"/>
</dbReference>
<accession>A0ABN3QUW3</accession>
<name>A0ABN3QUW3_9ACTN</name>
<dbReference type="RefSeq" id="WP_344548506.1">
    <property type="nucleotide sequence ID" value="NZ_BAAATD010000019.1"/>
</dbReference>
<protein>
    <submittedName>
        <fullName evidence="1">Uncharacterized protein</fullName>
    </submittedName>
</protein>
<organism evidence="1 2">
    <name type="scientific">Actinomadura fulvescens</name>
    <dbReference type="NCBI Taxonomy" id="46160"/>
    <lineage>
        <taxon>Bacteria</taxon>
        <taxon>Bacillati</taxon>
        <taxon>Actinomycetota</taxon>
        <taxon>Actinomycetes</taxon>
        <taxon>Streptosporangiales</taxon>
        <taxon>Thermomonosporaceae</taxon>
        <taxon>Actinomadura</taxon>
    </lineage>
</organism>
<keyword evidence="2" id="KW-1185">Reference proteome</keyword>
<sequence>MEGLDAVRRAGVLVAVALERSAAGLTPSSLALAEISATAQQYLLPAQPS</sequence>
<comment type="caution">
    <text evidence="1">The sequence shown here is derived from an EMBL/GenBank/DDBJ whole genome shotgun (WGS) entry which is preliminary data.</text>
</comment>
<gene>
    <name evidence="1" type="ORF">GCM10010411_88100</name>
</gene>